<dbReference type="EMBL" id="FXAT01000006">
    <property type="protein sequence ID" value="SMG52955.1"/>
    <property type="molecule type" value="Genomic_DNA"/>
</dbReference>
<dbReference type="Proteomes" id="UP000193228">
    <property type="component" value="Unassembled WGS sequence"/>
</dbReference>
<dbReference type="GO" id="GO:0042597">
    <property type="term" value="C:periplasmic space"/>
    <property type="evidence" value="ECO:0007669"/>
    <property type="project" value="UniProtKB-SubCell"/>
</dbReference>
<name>A0A1X7LGP3_9BURK</name>
<comment type="similarity">
    <text evidence="2">Belongs to the bacterial solute-binding protein SsuA/TauA family.</text>
</comment>
<protein>
    <submittedName>
        <fullName evidence="5">ABC-type nitrate/sulfonate/bicarbonate transport system, substrate-binding protein</fullName>
    </submittedName>
</protein>
<dbReference type="RefSeq" id="WP_085485880.1">
    <property type="nucleotide sequence ID" value="NZ_FXAT01000006.1"/>
</dbReference>
<dbReference type="PANTHER" id="PTHR30024:SF47">
    <property type="entry name" value="TAURINE-BINDING PERIPLASMIC PROTEIN"/>
    <property type="match status" value="1"/>
</dbReference>
<comment type="subcellular location">
    <subcellularLocation>
        <location evidence="1">Periplasm</location>
    </subcellularLocation>
</comment>
<evidence type="ECO:0000256" key="2">
    <source>
        <dbReference type="ARBA" id="ARBA00010742"/>
    </source>
</evidence>
<organism evidence="5 6">
    <name type="scientific">Paraburkholderia susongensis</name>
    <dbReference type="NCBI Taxonomy" id="1515439"/>
    <lineage>
        <taxon>Bacteria</taxon>
        <taxon>Pseudomonadati</taxon>
        <taxon>Pseudomonadota</taxon>
        <taxon>Betaproteobacteria</taxon>
        <taxon>Burkholderiales</taxon>
        <taxon>Burkholderiaceae</taxon>
        <taxon>Paraburkholderia</taxon>
    </lineage>
</organism>
<dbReference type="STRING" id="1515439.SAMN06265784_10657"/>
<dbReference type="Gene3D" id="3.40.190.10">
    <property type="entry name" value="Periplasmic binding protein-like II"/>
    <property type="match status" value="2"/>
</dbReference>
<feature type="chain" id="PRO_5012846877" evidence="4">
    <location>
        <begin position="21"/>
        <end position="331"/>
    </location>
</feature>
<keyword evidence="6" id="KW-1185">Reference proteome</keyword>
<dbReference type="PANTHER" id="PTHR30024">
    <property type="entry name" value="ALIPHATIC SULFONATES-BINDING PROTEIN-RELATED"/>
    <property type="match status" value="1"/>
</dbReference>
<reference evidence="6" key="1">
    <citation type="submission" date="2017-04" db="EMBL/GenBank/DDBJ databases">
        <authorList>
            <person name="Varghese N."/>
            <person name="Submissions S."/>
        </authorList>
    </citation>
    <scope>NUCLEOTIDE SEQUENCE [LARGE SCALE GENOMIC DNA]</scope>
    <source>
        <strain evidence="6">LMG 29540</strain>
    </source>
</reference>
<evidence type="ECO:0000256" key="4">
    <source>
        <dbReference type="SAM" id="SignalP"/>
    </source>
</evidence>
<sequence length="331" mass="35585">MRKLCAATAILLSIAGSAYARDKLLIQQYQGTYGNAAAVVAAAQGMCERNGLDCEIKYINSGPLGMQALVGKSIDVAFVGTETLVTGIARGAKAQLVYGGYQSLTLSLVARNDVPIRKGTVKETLEQLKGKRIGVTMRGSQTEMHFLSLVREAGMKPSDFIIVPVGGVATAYTALTVGKTVDAVMIMNPLKQICVEAKTCQLVFDADTVEWPPELRAMKGASVAMAMRTETIEQNPDLVNRFIRAMDEANKWIRDPKNRDAVVKLLGPSMTLGDIPNADAVRRSWINDDITQMGDGKLSRSGVQGVVDYLSAQGLIDSKPAVSSLVYRDAP</sequence>
<gene>
    <name evidence="5" type="ORF">SAMN06265784_10657</name>
</gene>
<dbReference type="OrthoDB" id="5318791at2"/>
<evidence type="ECO:0000313" key="6">
    <source>
        <dbReference type="Proteomes" id="UP000193228"/>
    </source>
</evidence>
<keyword evidence="3 4" id="KW-0732">Signal</keyword>
<accession>A0A1X7LGP3</accession>
<feature type="signal peptide" evidence="4">
    <location>
        <begin position="1"/>
        <end position="20"/>
    </location>
</feature>
<evidence type="ECO:0000256" key="3">
    <source>
        <dbReference type="ARBA" id="ARBA00022729"/>
    </source>
</evidence>
<dbReference type="Pfam" id="PF13379">
    <property type="entry name" value="NMT1_2"/>
    <property type="match status" value="1"/>
</dbReference>
<evidence type="ECO:0000313" key="5">
    <source>
        <dbReference type="EMBL" id="SMG52955.1"/>
    </source>
</evidence>
<proteinExistence type="inferred from homology"/>
<dbReference type="SUPFAM" id="SSF53850">
    <property type="entry name" value="Periplasmic binding protein-like II"/>
    <property type="match status" value="1"/>
</dbReference>
<evidence type="ECO:0000256" key="1">
    <source>
        <dbReference type="ARBA" id="ARBA00004418"/>
    </source>
</evidence>
<dbReference type="AlphaFoldDB" id="A0A1X7LGP3"/>